<dbReference type="EMBL" id="CACTQT010000007">
    <property type="protein sequence ID" value="CAA4374715.1"/>
    <property type="molecule type" value="Genomic_DNA"/>
</dbReference>
<dbReference type="Gene3D" id="3.40.50.720">
    <property type="entry name" value="NAD(P)-binding Rossmann-like Domain"/>
    <property type="match status" value="1"/>
</dbReference>
<evidence type="ECO:0000313" key="15">
    <source>
        <dbReference type="EMBL" id="KSA80704.1"/>
    </source>
</evidence>
<evidence type="ECO:0000313" key="6">
    <source>
        <dbReference type="EMBL" id="CAA4374715.1"/>
    </source>
</evidence>
<reference evidence="35 36" key="7">
    <citation type="submission" date="2019-11" db="EMBL/GenBank/DDBJ databases">
        <title>Implementation of targeted gown and glove precautions to prevent Staphylococcus aureus acquisition in community-based nursing homes.</title>
        <authorList>
            <person name="Stine O.C."/>
        </authorList>
    </citation>
    <scope>NUCLEOTIDE SEQUENCE [LARGE SCALE GENOMIC DNA]</scope>
    <source>
        <strain evidence="18 36">S_1081.LBCF.DN</strain>
        <strain evidence="17 35">S_2062.LAUP.DI</strain>
    </source>
</reference>
<evidence type="ECO:0000313" key="9">
    <source>
        <dbReference type="EMBL" id="CAA6358026.1"/>
    </source>
</evidence>
<dbReference type="Proteomes" id="UP000478867">
    <property type="component" value="Unassembled WGS sequence"/>
</dbReference>
<dbReference type="EMBL" id="LALJ01000013">
    <property type="protein sequence ID" value="KMR36583.1"/>
    <property type="molecule type" value="Genomic_DNA"/>
</dbReference>
<dbReference type="EMBL" id="LFVP01000002">
    <property type="protein sequence ID" value="KSA80704.1"/>
    <property type="molecule type" value="Genomic_DNA"/>
</dbReference>
<evidence type="ECO:0000313" key="35">
    <source>
        <dbReference type="Proteomes" id="UP000471199"/>
    </source>
</evidence>
<dbReference type="InterPro" id="IPR036291">
    <property type="entry name" value="NAD(P)-bd_dom_sf"/>
</dbReference>
<evidence type="ECO:0000313" key="32">
    <source>
        <dbReference type="Proteomes" id="UP000459586"/>
    </source>
</evidence>
<reference evidence="3 24" key="4">
    <citation type="submission" date="2017-09" db="EMBL/GenBank/DDBJ databases">
        <title>A single nucleotide polymorphism in the Staphylococcus aureus virulence regulator SaeR abolishes pathogenesis.</title>
        <authorList>
            <person name="Copin R.J."/>
            <person name="Sause W."/>
            <person name="Shopsin B."/>
            <person name="Torres V.J."/>
        </authorList>
    </citation>
    <scope>NUCLEOTIDE SEQUENCE [LARGE SCALE GENOMIC DNA]</scope>
    <source>
        <strain evidence="24">Newman</strain>
        <strain evidence="3">Newman_D2C</strain>
    </source>
</reference>
<dbReference type="EMBL" id="CAIIGD010000013">
    <property type="protein sequence ID" value="CAC8234740.1"/>
    <property type="molecule type" value="Genomic_DNA"/>
</dbReference>
<gene>
    <name evidence="23" type="primary">fabG_4</name>
    <name evidence="4" type="synonym">fabG_1</name>
    <name evidence="5" type="synonym">fabG_2</name>
    <name evidence="15" type="ORF">ACR79_03065</name>
    <name evidence="3" type="ORF">CNH36_06820</name>
    <name evidence="21" type="ORF">EIG94_14570</name>
    <name evidence="22" type="ORF">EIH03_14360</name>
    <name evidence="14" type="ORF">EP54_08820</name>
    <name evidence="13" type="ORF">EQ90_07840</name>
    <name evidence="17" type="ORF">GO814_06045</name>
    <name evidence="18" type="ORF">GO942_07565</name>
    <name evidence="20" type="ORF">GQX37_06690</name>
    <name evidence="19" type="ORF">GZ130_07150</name>
    <name evidence="16" type="ORF">LB359_04690</name>
    <name evidence="23" type="ORF">NCTC10702_02023</name>
    <name evidence="12" type="ORF">NCTC13131_00362</name>
    <name evidence="5" type="ORF">SAMEA1029512_01560</name>
    <name evidence="4" type="ORF">SAMEA1029528_00141</name>
    <name evidence="6" type="ORF">SAMEA2078260_01467</name>
    <name evidence="8" type="ORF">SAMEA2078588_01668</name>
    <name evidence="9" type="ORF">SAMEA2080344_01636</name>
    <name evidence="7" type="ORF">SAMEA2081063_01315</name>
    <name evidence="10" type="ORF">SAMEA4008575_01804</name>
    <name evidence="11" type="ORF">SAMEA70146418_02599</name>
</gene>
<dbReference type="SUPFAM" id="SSF51735">
    <property type="entry name" value="NAD(P)-binding Rossmann-fold domains"/>
    <property type="match status" value="1"/>
</dbReference>
<dbReference type="EMBL" id="CACURZ010000008">
    <property type="protein sequence ID" value="CAA6358026.1"/>
    <property type="molecule type" value="Genomic_DNA"/>
</dbReference>
<dbReference type="Proteomes" id="UP000459702">
    <property type="component" value="Unassembled WGS sequence"/>
</dbReference>
<dbReference type="EMBL" id="RQTF01000348">
    <property type="protein sequence ID" value="RZI04608.1"/>
    <property type="molecule type" value="Genomic_DNA"/>
</dbReference>
<evidence type="ECO:0000313" key="22">
    <source>
        <dbReference type="EMBL" id="RZI04608.1"/>
    </source>
</evidence>
<dbReference type="EMBL" id="JAIUEN010000027">
    <property type="protein sequence ID" value="MCE3361654.1"/>
    <property type="molecule type" value="Genomic_DNA"/>
</dbReference>
<dbReference type="Proteomes" id="UP001200271">
    <property type="component" value="Unassembled WGS sequence"/>
</dbReference>
<evidence type="ECO:0000313" key="24">
    <source>
        <dbReference type="Proteomes" id="UP000217245"/>
    </source>
</evidence>
<evidence type="ECO:0000313" key="39">
    <source>
        <dbReference type="Proteomes" id="UP000547874"/>
    </source>
</evidence>
<dbReference type="CDD" id="cd05233">
    <property type="entry name" value="SDR_c"/>
    <property type="match status" value="1"/>
</dbReference>
<dbReference type="EMBL" id="JAAFLG010000013">
    <property type="protein sequence ID" value="NDP56372.1"/>
    <property type="molecule type" value="Genomic_DNA"/>
</dbReference>
<reference evidence="16" key="11">
    <citation type="journal article" date="2021" name="Front Med (Lausanne)">
        <title>The Prevalence and Determinants of Fusidic Acid Resistance Among Methicillin-Resistant Staphylococcus aureus Clinical Isolates in China.</title>
        <authorList>
            <person name="Zhao H."/>
            <person name="Wang X."/>
            <person name="Wang B."/>
            <person name="Xu Y."/>
            <person name="Rao L."/>
            <person name="Wan B."/>
            <person name="Guo Y."/>
            <person name="Wu X."/>
            <person name="Yu J."/>
            <person name="Chen L."/>
            <person name="Li M."/>
            <person name="Yu F."/>
        </authorList>
    </citation>
    <scope>NUCLEOTIDE SEQUENCE</scope>
    <source>
        <strain evidence="16">NC-4</strain>
    </source>
</reference>
<dbReference type="Proteomes" id="UP000442696">
    <property type="component" value="Unassembled WGS sequence"/>
</dbReference>
<dbReference type="GO" id="GO:0004316">
    <property type="term" value="F:3-oxoacyl-[acyl-carrier-protein] reductase (NADPH) activity"/>
    <property type="evidence" value="ECO:0007669"/>
    <property type="project" value="UniProtKB-EC"/>
</dbReference>
<dbReference type="AlphaFoldDB" id="A0A0D6HPP0"/>
<dbReference type="EC" id="1.1.1.100" evidence="4"/>
<evidence type="ECO:0000313" key="17">
    <source>
        <dbReference type="EMBL" id="MVK34697.1"/>
    </source>
</evidence>
<dbReference type="Proteomes" id="UP000442782">
    <property type="component" value="Unassembled WGS sequence"/>
</dbReference>
<dbReference type="Proteomes" id="UP000254116">
    <property type="component" value="Unassembled WGS sequence"/>
</dbReference>
<keyword evidence="4" id="KW-0560">Oxidoreductase</keyword>
<dbReference type="OMA" id="SVNGGWH"/>
<dbReference type="EMBL" id="CACTPI010000001">
    <property type="protein sequence ID" value="CAA4075546.1"/>
    <property type="molecule type" value="Genomic_DNA"/>
</dbReference>
<dbReference type="Proteomes" id="UP000443708">
    <property type="component" value="Unassembled WGS sequence"/>
</dbReference>
<reference evidence="15" key="3">
    <citation type="journal article" date="2016" name="J. Infect. Dis.">
        <title>Comparative Genomics of Community-Associated Methicillin-Resistant Staphylococcus aureus Shows the Emergence of Clone ST8-USA300 in Geneva, Switzerland.</title>
        <authorList>
            <person name="Von Dach E."/>
            <person name="Diene S.M."/>
            <person name="Fankhauser C."/>
            <person name="Schrenzel J."/>
            <person name="Harbarth S."/>
            <person name="Francois P."/>
        </authorList>
    </citation>
    <scope>NUCLEOTIDE SEQUENCE</scope>
    <source>
        <strain evidence="15">MRSA_S26</strain>
    </source>
</reference>
<reference evidence="16" key="12">
    <citation type="submission" date="2023-08" db="EMBL/GenBank/DDBJ databases">
        <authorList>
            <person name="Zhao H."/>
            <person name="Wang X."/>
        </authorList>
    </citation>
    <scope>NUCLEOTIDE SEQUENCE</scope>
    <source>
        <strain evidence="16">NC-4</strain>
    </source>
</reference>
<dbReference type="EMBL" id="CP023391">
    <property type="protein sequence ID" value="ATC71375.1"/>
    <property type="molecule type" value="Genomic_DNA"/>
</dbReference>
<reference evidence="20 39" key="9">
    <citation type="journal article" date="2020" name="J. Antimicrob. Chemother.">
        <title>Detection of heterogeneous vancomycin intermediate resistance in MRSA isolates from Latin America.</title>
        <authorList>
            <person name="Castro B.E."/>
            <person name="Berrio M."/>
            <person name="Vargas M.L."/>
            <person name="Carvajal L.P."/>
            <person name="Millan L.V."/>
            <person name="Rios R."/>
            <person name="Hernandez A.K."/>
            <person name="Rincon S."/>
            <person name="Cubides P."/>
            <person name="Forero E."/>
            <person name="Dinh A."/>
            <person name="Seas C."/>
            <person name="Munita J.M."/>
            <person name="Arias C.A."/>
            <person name="Reyes J."/>
            <person name="Diaz L."/>
        </authorList>
    </citation>
    <scope>NUCLEOTIDE SEQUENCE [LARGE SCALE GENOMIC DNA]</scope>
    <source>
        <strain evidence="20 39">UE1097</strain>
    </source>
</reference>
<dbReference type="PANTHER" id="PTHR42879">
    <property type="entry name" value="3-OXOACYL-(ACYL-CARRIER-PROTEIN) REDUCTASE"/>
    <property type="match status" value="1"/>
</dbReference>
<evidence type="ECO:0000313" key="5">
    <source>
        <dbReference type="EMBL" id="CAA4126352.1"/>
    </source>
</evidence>
<evidence type="ECO:0000313" key="36">
    <source>
        <dbReference type="Proteomes" id="UP000478867"/>
    </source>
</evidence>
<evidence type="ECO:0000313" key="18">
    <source>
        <dbReference type="EMBL" id="MVM10548.1"/>
    </source>
</evidence>
<comment type="similarity">
    <text evidence="1 2">Belongs to the short-chain dehydrogenases/reductases (SDR) family.</text>
</comment>
<evidence type="ECO:0000256" key="2">
    <source>
        <dbReference type="RuleBase" id="RU000363"/>
    </source>
</evidence>
<dbReference type="Proteomes" id="UP000507112">
    <property type="component" value="Unassembled WGS sequence"/>
</dbReference>
<dbReference type="EMBL" id="CACTOE010000009">
    <property type="protein sequence ID" value="CAA4126352.1"/>
    <property type="molecule type" value="Genomic_DNA"/>
</dbReference>
<reference evidence="26 27" key="6">
    <citation type="submission" date="2018-11" db="EMBL/GenBank/DDBJ databases">
        <title>Genomic profiling of Staphylococcus species from a Poultry farm system in KwaZulu-Natal, South Africa.</title>
        <authorList>
            <person name="Amoako D.G."/>
            <person name="Somboro A.M."/>
            <person name="Abia A.L.K."/>
            <person name="Bester L.A."/>
            <person name="Essack S.Y."/>
        </authorList>
    </citation>
    <scope>NUCLEOTIDE SEQUENCE [LARGE SCALE GENOMIC DNA]</scope>
    <source>
        <strain evidence="22 27">SA12</strain>
        <strain evidence="21 26">SA9</strain>
    </source>
</reference>
<dbReference type="InterPro" id="IPR002347">
    <property type="entry name" value="SDR_fam"/>
</dbReference>
<reference evidence="19 34" key="10">
    <citation type="submission" date="2020-01" db="EMBL/GenBank/DDBJ databases">
        <title>Analysis of Virulence and Antimicrobial Resistance Gene Carriage in Staphylococcus aureus Infections in Equids Using Whole Genome Sequencing.</title>
        <authorList>
            <person name="Little S.V."/>
            <person name="Hillhouse A.E."/>
            <person name="Cohen N.D."/>
            <person name="Lawhon S.D."/>
            <person name="Bryan L.K."/>
        </authorList>
    </citation>
    <scope>NUCLEOTIDE SEQUENCE [LARGE SCALE GENOMIC DNA]</scope>
    <source>
        <strain evidence="19 34">61-017</strain>
    </source>
</reference>
<dbReference type="EMBL" id="WPTS01000025">
    <property type="protein sequence ID" value="MVK34697.1"/>
    <property type="molecule type" value="Genomic_DNA"/>
</dbReference>
<dbReference type="EMBL" id="LALQ01000035">
    <property type="protein sequence ID" value="KMR56932.1"/>
    <property type="molecule type" value="Genomic_DNA"/>
</dbReference>
<evidence type="ECO:0000313" key="10">
    <source>
        <dbReference type="EMBL" id="CAC5797732.1"/>
    </source>
</evidence>
<dbReference type="Proteomes" id="UP000505390">
    <property type="component" value="Unassembled WGS sequence"/>
</dbReference>
<reference evidence="15" key="2">
    <citation type="submission" date="2015-06" db="EMBL/GenBank/DDBJ databases">
        <authorList>
            <person name="Diene S.M."/>
            <person name="Von Dach E."/>
            <person name="Fankhauser C."/>
            <person name="Schrenzel J."/>
            <person name="Harbarth S."/>
            <person name="Francois P."/>
        </authorList>
    </citation>
    <scope>NUCLEOTIDE SEQUENCE</scope>
    <source>
        <strain evidence="15">MRSA_S26</strain>
    </source>
</reference>
<evidence type="ECO:0000313" key="34">
    <source>
        <dbReference type="Proteomes" id="UP000466646"/>
    </source>
</evidence>
<evidence type="ECO:0000313" key="31">
    <source>
        <dbReference type="Proteomes" id="UP000443708"/>
    </source>
</evidence>
<evidence type="ECO:0000313" key="20">
    <source>
        <dbReference type="EMBL" id="NUY12232.1"/>
    </source>
</evidence>
<evidence type="ECO:0000313" key="14">
    <source>
        <dbReference type="EMBL" id="KMR56932.1"/>
    </source>
</evidence>
<dbReference type="EMBL" id="WPXC01000013">
    <property type="protein sequence ID" value="MVM10548.1"/>
    <property type="molecule type" value="Genomic_DNA"/>
</dbReference>
<dbReference type="Proteomes" id="UP000293434">
    <property type="component" value="Unassembled WGS sequence"/>
</dbReference>
<dbReference type="Proteomes" id="UP000466646">
    <property type="component" value="Unassembled WGS sequence"/>
</dbReference>
<dbReference type="PRINTS" id="PR00081">
    <property type="entry name" value="GDHRDH"/>
</dbReference>
<evidence type="ECO:0000313" key="29">
    <source>
        <dbReference type="Proteomes" id="UP000442782"/>
    </source>
</evidence>
<name>A0A0D6HPP0_STAAU</name>
<dbReference type="EMBL" id="RQTC01000351">
    <property type="protein sequence ID" value="RZH90482.1"/>
    <property type="molecule type" value="Genomic_DNA"/>
</dbReference>
<dbReference type="Proteomes" id="UP000294017">
    <property type="component" value="Unassembled WGS sequence"/>
</dbReference>
<dbReference type="EMBL" id="CAIGXB010000006">
    <property type="protein sequence ID" value="CAC5797732.1"/>
    <property type="molecule type" value="Genomic_DNA"/>
</dbReference>
<dbReference type="Proteomes" id="UP000443506">
    <property type="component" value="Unassembled WGS sequence"/>
</dbReference>
<evidence type="ECO:0000313" key="25">
    <source>
        <dbReference type="Proteomes" id="UP000254116"/>
    </source>
</evidence>
<protein>
    <submittedName>
        <fullName evidence="13">3-oxoacyl-ACP reductase</fullName>
    </submittedName>
    <submittedName>
        <fullName evidence="4">3-oxoacyl-[acyl-carrier protein] reductase</fullName>
        <ecNumber evidence="4">1.1.1.100</ecNumber>
    </submittedName>
    <submittedName>
        <fullName evidence="16">SDR family NAD(P)-dependent oxidoreductase</fullName>
    </submittedName>
</protein>
<evidence type="ECO:0000313" key="33">
    <source>
        <dbReference type="Proteomes" id="UP000459702"/>
    </source>
</evidence>
<dbReference type="Proteomes" id="UP000251686">
    <property type="component" value="Unassembled WGS sequence"/>
</dbReference>
<evidence type="ECO:0000313" key="23">
    <source>
        <dbReference type="EMBL" id="SUL34880.1"/>
    </source>
</evidence>
<evidence type="ECO:0000313" key="4">
    <source>
        <dbReference type="EMBL" id="CAA4075546.1"/>
    </source>
</evidence>
<dbReference type="PRINTS" id="PR00080">
    <property type="entry name" value="SDRFAMILY"/>
</dbReference>
<evidence type="ECO:0000313" key="21">
    <source>
        <dbReference type="EMBL" id="RZH90482.1"/>
    </source>
</evidence>
<dbReference type="InterPro" id="IPR050259">
    <property type="entry name" value="SDR"/>
</dbReference>
<evidence type="ECO:0000313" key="16">
    <source>
        <dbReference type="EMBL" id="MCE3361654.1"/>
    </source>
</evidence>
<evidence type="ECO:0000313" key="28">
    <source>
        <dbReference type="Proteomes" id="UP000442696"/>
    </source>
</evidence>
<proteinExistence type="inferred from homology"/>
<accession>A0A0D6HPP0</accession>
<dbReference type="EMBL" id="UHBY01000003">
    <property type="protein sequence ID" value="SUL34880.1"/>
    <property type="molecule type" value="Genomic_DNA"/>
</dbReference>
<evidence type="ECO:0000313" key="27">
    <source>
        <dbReference type="Proteomes" id="UP000294017"/>
    </source>
</evidence>
<evidence type="ECO:0000313" key="19">
    <source>
        <dbReference type="EMBL" id="NDP56372.1"/>
    </source>
</evidence>
<evidence type="ECO:0000313" key="12">
    <source>
        <dbReference type="EMBL" id="CAD7352895.1"/>
    </source>
</evidence>
<reference evidence="13" key="1">
    <citation type="journal article" date="2015" name="J. Infect. Dis.">
        <title>Parallel Epidemics of Community-Associated Methicillin-Resistant Staphylococcus aureus USA300 Infection in North and South America.</title>
        <authorList>
            <person name="Planet P.J."/>
            <person name="Diaz L."/>
            <person name="Kolokotronis S.O."/>
            <person name="Narechania A."/>
            <person name="Reyes J."/>
            <person name="Xing G."/>
            <person name="Rincon S."/>
            <person name="Smith H."/>
            <person name="Panesso D."/>
            <person name="Ryan C."/>
            <person name="Smith D.P."/>
            <person name="Guzman M."/>
            <person name="Zurita J."/>
            <person name="Sebra R."/>
            <person name="Deikus G."/>
            <person name="Nolan R.L."/>
            <person name="Tenover F.C."/>
            <person name="Weinstock G.M."/>
            <person name="Robinson D.A."/>
            <person name="Arias C.A."/>
        </authorList>
    </citation>
    <scope>NUCLEOTIDE SEQUENCE</scope>
    <source>
        <strain evidence="13">CA15</strain>
        <strain evidence="14">M121</strain>
    </source>
</reference>
<dbReference type="SMR" id="A0A0D6HPP0"/>
<dbReference type="Proteomes" id="UP000547874">
    <property type="component" value="Unassembled WGS sequence"/>
</dbReference>
<evidence type="ECO:0000313" key="8">
    <source>
        <dbReference type="EMBL" id="CAA6091415.1"/>
    </source>
</evidence>
<reference evidence="28 29" key="8">
    <citation type="submission" date="2019-12" db="EMBL/GenBank/DDBJ databases">
        <authorList>
            <consortium name="Pathogen Informatics"/>
        </authorList>
    </citation>
    <scope>NUCLEOTIDE SEQUENCE [LARGE SCALE GENOMIC DNA]</scope>
    <source>
        <strain evidence="11 38">MOS105</strain>
        <strain evidence="12">NCTC13131</strain>
        <strain evidence="4 31">S040_N01_C01</strain>
        <strain evidence="5 29">S087_N01_C01</strain>
        <strain evidence="10 37">SG160</strain>
        <strain evidence="8 33">T012_N10_C04</strain>
        <strain evidence="6 28">T012_N16_C08</strain>
        <strain evidence="7 30">T065_N03_C06</strain>
        <strain evidence="9 32">T197_A02_C01</strain>
    </source>
</reference>
<evidence type="ECO:0000313" key="7">
    <source>
        <dbReference type="EMBL" id="CAA4681715.1"/>
    </source>
</evidence>
<dbReference type="EMBL" id="CACTWD010000007">
    <property type="protein sequence ID" value="CAA4681715.1"/>
    <property type="molecule type" value="Genomic_DNA"/>
</dbReference>
<evidence type="ECO:0000313" key="30">
    <source>
        <dbReference type="Proteomes" id="UP000443506"/>
    </source>
</evidence>
<dbReference type="Pfam" id="PF00106">
    <property type="entry name" value="adh_short"/>
    <property type="match status" value="1"/>
</dbReference>
<dbReference type="EMBL" id="JAANEC010000071">
    <property type="protein sequence ID" value="NUY12232.1"/>
    <property type="molecule type" value="Genomic_DNA"/>
</dbReference>
<sequence>MKALVLGGSGSIGSEIVKQLLTDGFEVYVQYYRTDINELTSKFNDDKVRFIQADLSQTIDIDKTFGDIKSLDCLIYASGQSLYGVLQDMKDHDIDACYQLNVLQLIRLCRYFVDVLRQSANGRIIVISSIWGETGASMETIYSAMKSAQLGFVKALSQELALTSVTVNAIAPGFVAGNMASEWQEDELQAMITELPQQRLVLPSEVAHTCAYLYHPNARSVTGTIQKVNGAWYI</sequence>
<dbReference type="NCBIfam" id="NF047420">
    <property type="entry name" value="EF_P_mod_YmfI"/>
    <property type="match status" value="1"/>
</dbReference>
<evidence type="ECO:0000313" key="26">
    <source>
        <dbReference type="Proteomes" id="UP000293434"/>
    </source>
</evidence>
<accession>A0A1E8WW44</accession>
<dbReference type="KEGG" id="saur:SABB_00226"/>
<reference evidence="23 25" key="5">
    <citation type="submission" date="2018-06" db="EMBL/GenBank/DDBJ databases">
        <authorList>
            <consortium name="Pathogen Informatics"/>
            <person name="Doyle S."/>
        </authorList>
    </citation>
    <scope>NUCLEOTIDE SEQUENCE [LARGE SCALE GENOMIC DNA]</scope>
    <source>
        <strain evidence="23 25">NCTC10702</strain>
    </source>
</reference>
<dbReference type="Proteomes" id="UP000052129">
    <property type="component" value="Unassembled WGS sequence"/>
</dbReference>
<dbReference type="PANTHER" id="PTHR42879:SF2">
    <property type="entry name" value="3-OXOACYL-[ACYL-CARRIER-PROTEIN] REDUCTASE FABG"/>
    <property type="match status" value="1"/>
</dbReference>
<dbReference type="Proteomes" id="UP000217245">
    <property type="component" value="Chromosome"/>
</dbReference>
<evidence type="ECO:0000313" key="3">
    <source>
        <dbReference type="EMBL" id="ATC71375.1"/>
    </source>
</evidence>
<evidence type="ECO:0000313" key="11">
    <source>
        <dbReference type="EMBL" id="CAC8234740.1"/>
    </source>
</evidence>
<dbReference type="RefSeq" id="WP_000646227.1">
    <property type="nucleotide sequence ID" value="NC_021670.1"/>
</dbReference>
<dbReference type="Proteomes" id="UP000471199">
    <property type="component" value="Unassembled WGS sequence"/>
</dbReference>
<evidence type="ECO:0000313" key="37">
    <source>
        <dbReference type="Proteomes" id="UP000505390"/>
    </source>
</evidence>
<dbReference type="Proteomes" id="UP000459586">
    <property type="component" value="Unassembled WGS sequence"/>
</dbReference>
<evidence type="ECO:0000313" key="38">
    <source>
        <dbReference type="Proteomes" id="UP000507112"/>
    </source>
</evidence>
<evidence type="ECO:0000256" key="1">
    <source>
        <dbReference type="ARBA" id="ARBA00006484"/>
    </source>
</evidence>
<evidence type="ECO:0000313" key="13">
    <source>
        <dbReference type="EMBL" id="KMR36583.1"/>
    </source>
</evidence>
<dbReference type="EMBL" id="CACUNS010000008">
    <property type="protein sequence ID" value="CAA6091415.1"/>
    <property type="molecule type" value="Genomic_DNA"/>
</dbReference>
<organism evidence="13">
    <name type="scientific">Staphylococcus aureus</name>
    <dbReference type="NCBI Taxonomy" id="1280"/>
    <lineage>
        <taxon>Bacteria</taxon>
        <taxon>Bacillati</taxon>
        <taxon>Bacillota</taxon>
        <taxon>Bacilli</taxon>
        <taxon>Bacillales</taxon>
        <taxon>Staphylococcaceae</taxon>
        <taxon>Staphylococcus</taxon>
    </lineage>
</organism>
<dbReference type="EMBL" id="UAUZ02000002">
    <property type="protein sequence ID" value="CAD7352895.1"/>
    <property type="molecule type" value="Genomic_DNA"/>
</dbReference>